<dbReference type="WBParaSite" id="ES5_v2.g16112.t1">
    <property type="protein sequence ID" value="ES5_v2.g16112.t1"/>
    <property type="gene ID" value="ES5_v2.g16112"/>
</dbReference>
<accession>A0AC34FFX6</accession>
<evidence type="ECO:0000313" key="2">
    <source>
        <dbReference type="WBParaSite" id="ES5_v2.g16112.t1"/>
    </source>
</evidence>
<dbReference type="Proteomes" id="UP000887579">
    <property type="component" value="Unplaced"/>
</dbReference>
<reference evidence="2" key="1">
    <citation type="submission" date="2022-11" db="UniProtKB">
        <authorList>
            <consortium name="WormBaseParasite"/>
        </authorList>
    </citation>
    <scope>IDENTIFICATION</scope>
</reference>
<evidence type="ECO:0000313" key="1">
    <source>
        <dbReference type="Proteomes" id="UP000887579"/>
    </source>
</evidence>
<organism evidence="1 2">
    <name type="scientific">Panagrolaimus sp. ES5</name>
    <dbReference type="NCBI Taxonomy" id="591445"/>
    <lineage>
        <taxon>Eukaryota</taxon>
        <taxon>Metazoa</taxon>
        <taxon>Ecdysozoa</taxon>
        <taxon>Nematoda</taxon>
        <taxon>Chromadorea</taxon>
        <taxon>Rhabditida</taxon>
        <taxon>Tylenchina</taxon>
        <taxon>Panagrolaimomorpha</taxon>
        <taxon>Panagrolaimoidea</taxon>
        <taxon>Panagrolaimidae</taxon>
        <taxon>Panagrolaimus</taxon>
    </lineage>
</organism>
<protein>
    <submittedName>
        <fullName evidence="2">Uncharacterized protein</fullName>
    </submittedName>
</protein>
<sequence>MNSTMLRTAMFLLLRKMLSKSHLSPCCVLNLSQFIEDEGIINFFMMQLRAYVKFNANGSKPQRSMLTFTFDGAKVSDLCAYVADKQFCPPGSTYNVSLKVQEPGSADASFFAVLPEEDLLDGSEMFVVVDTPSGDTSSFQLYPAGSPSRSYGSQSPGRSQVTSMDATLESFYDECSQHPSSSQRSLPTTSSQTATPGNDANFMEQIGNLLSAQASVSDTPCTPPVAHVTLLTAAYLSQRQSVDDAFRGMKPVDPVLINNVDVHAFFDHPVRKAALFILQHPLLHSAELREAAKYQSKKLLVELLVKAYPE</sequence>
<proteinExistence type="predicted"/>
<name>A0AC34FFX6_9BILA</name>